<dbReference type="EMBL" id="CP060490">
    <property type="protein sequence ID" value="QNL43634.1"/>
    <property type="molecule type" value="Genomic_DNA"/>
</dbReference>
<evidence type="ECO:0000256" key="6">
    <source>
        <dbReference type="ARBA" id="ARBA00023136"/>
    </source>
</evidence>
<dbReference type="Pfam" id="PF01554">
    <property type="entry name" value="MatE"/>
    <property type="match status" value="2"/>
</dbReference>
<feature type="transmembrane region" description="Helical" evidence="7">
    <location>
        <begin position="17"/>
        <end position="34"/>
    </location>
</feature>
<proteinExistence type="predicted"/>
<dbReference type="PIRSF" id="PIRSF006603">
    <property type="entry name" value="DinF"/>
    <property type="match status" value="1"/>
</dbReference>
<dbReference type="Proteomes" id="UP000515960">
    <property type="component" value="Chromosome"/>
</dbReference>
<dbReference type="GO" id="GO:0042910">
    <property type="term" value="F:xenobiotic transmembrane transporter activity"/>
    <property type="evidence" value="ECO:0007669"/>
    <property type="project" value="InterPro"/>
</dbReference>
<reference evidence="8 9" key="1">
    <citation type="submission" date="2020-08" db="EMBL/GenBank/DDBJ databases">
        <authorList>
            <person name="Liu C."/>
            <person name="Sun Q."/>
        </authorList>
    </citation>
    <scope>NUCLEOTIDE SEQUENCE [LARGE SCALE GENOMIC DNA]</scope>
    <source>
        <strain evidence="8 9">NSJ-62</strain>
    </source>
</reference>
<keyword evidence="3" id="KW-1003">Cell membrane</keyword>
<keyword evidence="9" id="KW-1185">Reference proteome</keyword>
<protein>
    <submittedName>
        <fullName evidence="8">MATE family efflux transporter</fullName>
    </submittedName>
</protein>
<evidence type="ECO:0000256" key="2">
    <source>
        <dbReference type="ARBA" id="ARBA00022448"/>
    </source>
</evidence>
<evidence type="ECO:0000256" key="1">
    <source>
        <dbReference type="ARBA" id="ARBA00004651"/>
    </source>
</evidence>
<dbReference type="PANTHER" id="PTHR42925:SF1">
    <property type="entry name" value="VIRULENCE FACTOR MVIN"/>
    <property type="match status" value="1"/>
</dbReference>
<keyword evidence="2" id="KW-0813">Transport</keyword>
<comment type="subcellular location">
    <subcellularLocation>
        <location evidence="1">Cell membrane</location>
        <topology evidence="1">Multi-pass membrane protein</topology>
    </subcellularLocation>
</comment>
<dbReference type="PANTHER" id="PTHR42925">
    <property type="entry name" value="MULTIDRUG AND TOXIN EFFLUX PROTEIN MATE FAMILY"/>
    <property type="match status" value="1"/>
</dbReference>
<name>A0A7G9B253_9FIRM</name>
<feature type="transmembrane region" description="Helical" evidence="7">
    <location>
        <begin position="135"/>
        <end position="157"/>
    </location>
</feature>
<dbReference type="NCBIfam" id="TIGR00797">
    <property type="entry name" value="matE"/>
    <property type="match status" value="1"/>
</dbReference>
<dbReference type="RefSeq" id="WP_187332225.1">
    <property type="nucleotide sequence ID" value="NZ_CP060490.1"/>
</dbReference>
<evidence type="ECO:0000256" key="5">
    <source>
        <dbReference type="ARBA" id="ARBA00022989"/>
    </source>
</evidence>
<feature type="transmembrane region" description="Helical" evidence="7">
    <location>
        <begin position="390"/>
        <end position="410"/>
    </location>
</feature>
<feature type="transmembrane region" description="Helical" evidence="7">
    <location>
        <begin position="62"/>
        <end position="82"/>
    </location>
</feature>
<accession>A0A7G9B253</accession>
<keyword evidence="4 7" id="KW-0812">Transmembrane</keyword>
<evidence type="ECO:0000256" key="4">
    <source>
        <dbReference type="ARBA" id="ARBA00022692"/>
    </source>
</evidence>
<feature type="transmembrane region" description="Helical" evidence="7">
    <location>
        <begin position="197"/>
        <end position="219"/>
    </location>
</feature>
<dbReference type="KEGG" id="ohi:H8790_09120"/>
<feature type="transmembrane region" description="Helical" evidence="7">
    <location>
        <begin position="169"/>
        <end position="191"/>
    </location>
</feature>
<dbReference type="AlphaFoldDB" id="A0A7G9B253"/>
<feature type="transmembrane region" description="Helical" evidence="7">
    <location>
        <begin position="94"/>
        <end position="115"/>
    </location>
</feature>
<organism evidence="8 9">
    <name type="scientific">Oscillibacter hominis</name>
    <dbReference type="NCBI Taxonomy" id="2763056"/>
    <lineage>
        <taxon>Bacteria</taxon>
        <taxon>Bacillati</taxon>
        <taxon>Bacillota</taxon>
        <taxon>Clostridia</taxon>
        <taxon>Eubacteriales</taxon>
        <taxon>Oscillospiraceae</taxon>
        <taxon>Oscillibacter</taxon>
    </lineage>
</organism>
<evidence type="ECO:0000256" key="7">
    <source>
        <dbReference type="SAM" id="Phobius"/>
    </source>
</evidence>
<dbReference type="GO" id="GO:0005886">
    <property type="term" value="C:plasma membrane"/>
    <property type="evidence" value="ECO:0007669"/>
    <property type="project" value="UniProtKB-SubCell"/>
</dbReference>
<dbReference type="InterPro" id="IPR048279">
    <property type="entry name" value="MdtK-like"/>
</dbReference>
<evidence type="ECO:0000313" key="9">
    <source>
        <dbReference type="Proteomes" id="UP000515960"/>
    </source>
</evidence>
<dbReference type="CDD" id="cd13134">
    <property type="entry name" value="MATE_like_8"/>
    <property type="match status" value="1"/>
</dbReference>
<dbReference type="InterPro" id="IPR002528">
    <property type="entry name" value="MATE_fam"/>
</dbReference>
<keyword evidence="5 7" id="KW-1133">Transmembrane helix</keyword>
<gene>
    <name evidence="8" type="ORF">H8790_09120</name>
</gene>
<evidence type="ECO:0000313" key="8">
    <source>
        <dbReference type="EMBL" id="QNL43634.1"/>
    </source>
</evidence>
<sequence length="460" mass="49345">MGTTGAPLNRRRKENDILALSGPIFVELLLQLLVGNVDQIMVGWHDPNGVGAIGNANQVTSLLLLVFSVVSTASMILVSQYIGARDTKRVGETYAASLAMNFVFGIAVSLVLIAGCGPILRLMGVHEEIFHKACVYMQIVGAGMVFQSLYLTFTAFFRSSQLMRDTMAVSVVMNGINILGNALLIGGPYGLPAFGVAGAALSSTISRLIGLLIIGALFAKKFGFAQVRSSLLPFPWMQLKKLLRIGLPAGGESVSYNLSQVCIQTICNRFAAFVVNTRVYATMFANVTYLCACAMAQACQVVAARLMGAGDTEGTERSVRRTLALSAAASGAVSILLYLFCEPVYGLFTKDPQVIALAKTIMLLEIPLELGRAVNMTMCRVLQACGDIQFPITLCVIFAWLFGVGGGYVLSVACGWGLSGLWAAMAADEVTRAALFLWRWKKGVWKEKCLLGGERSEQEA</sequence>
<feature type="transmembrane region" description="Helical" evidence="7">
    <location>
        <begin position="322"/>
        <end position="340"/>
    </location>
</feature>
<dbReference type="GO" id="GO:0015297">
    <property type="term" value="F:antiporter activity"/>
    <property type="evidence" value="ECO:0007669"/>
    <property type="project" value="InterPro"/>
</dbReference>
<dbReference type="InterPro" id="IPR047135">
    <property type="entry name" value="YsiQ"/>
</dbReference>
<keyword evidence="6 7" id="KW-0472">Membrane</keyword>
<evidence type="ECO:0000256" key="3">
    <source>
        <dbReference type="ARBA" id="ARBA00022475"/>
    </source>
</evidence>